<proteinExistence type="inferred from homology"/>
<keyword evidence="6 7" id="KW-0560">Oxidoreductase</keyword>
<feature type="binding site" evidence="9">
    <location>
        <position position="133"/>
    </location>
    <ligand>
        <name>FMN</name>
        <dbReference type="ChEBI" id="CHEBI:58210"/>
    </ligand>
</feature>
<dbReference type="STRING" id="39490.ERS852448_00502"/>
<dbReference type="CDD" id="cd02801">
    <property type="entry name" value="DUS_like_FMN"/>
    <property type="match status" value="1"/>
</dbReference>
<keyword evidence="9" id="KW-0547">Nucleotide-binding</keyword>
<protein>
    <recommendedName>
        <fullName evidence="7">tRNA-dihydrouridine synthase</fullName>
        <ecNumber evidence="7">1.3.1.-</ecNumber>
    </recommendedName>
</protein>
<keyword evidence="2 7" id="KW-0285">Flavoprotein</keyword>
<keyword evidence="4 7" id="KW-0819">tRNA processing</keyword>
<sequence length="345" mass="40234">MNLYFAPLEGIGGYIYRNAQADYFEKADKYFSPFLAPNQNRNISPKEYKDIAPEHNEGIYLVPQIMANNAEVFLKAVQELEQLGYQEVNLNLGCPSRTVVTKYRGAGFLAKPDALEQFLEEVYGRINIRLSLKTRLGMEDEDEFEHLLEIYNKFPVTELIIHPRVQTDYYKNKPRMEYFLKALEISKNPVVYNGDIFTEDLYKQKLAQIFTTTVTHAENRTEAVKTSFPESNRNTVLESGKGKQLSAVMLGRGVLANPALFGEIRGTQALTKERLWEFHERLLADYSQEMSGERNVLFKMKELWFYLAWSFENSEKYEKKIRKAQHLRDYRLVVRQLFTELELNA</sequence>
<organism evidence="11 12">
    <name type="scientific">Eubacterium ramulus</name>
    <dbReference type="NCBI Taxonomy" id="39490"/>
    <lineage>
        <taxon>Bacteria</taxon>
        <taxon>Bacillati</taxon>
        <taxon>Bacillota</taxon>
        <taxon>Clostridia</taxon>
        <taxon>Eubacteriales</taxon>
        <taxon>Eubacteriaceae</taxon>
        <taxon>Eubacterium</taxon>
    </lineage>
</organism>
<dbReference type="AlphaFoldDB" id="A0A173RPP9"/>
<dbReference type="PANTHER" id="PTHR45846:SF1">
    <property type="entry name" value="TRNA-DIHYDROURIDINE(47) SYNTHASE [NAD(P)(+)]-LIKE"/>
    <property type="match status" value="1"/>
</dbReference>
<feature type="domain" description="DUS-like FMN-binding" evidence="10">
    <location>
        <begin position="30"/>
        <end position="208"/>
    </location>
</feature>
<feature type="active site" description="Proton donor" evidence="8">
    <location>
        <position position="94"/>
    </location>
</feature>
<dbReference type="PANTHER" id="PTHR45846">
    <property type="entry name" value="TRNA-DIHYDROURIDINE(47) SYNTHASE [NAD(P)(+)]-LIKE"/>
    <property type="match status" value="1"/>
</dbReference>
<gene>
    <name evidence="11" type="primary">dus_1</name>
    <name evidence="11" type="ORF">ERS852448_00502</name>
</gene>
<keyword evidence="3 7" id="KW-0288">FMN</keyword>
<evidence type="ECO:0000259" key="10">
    <source>
        <dbReference type="Pfam" id="PF01207"/>
    </source>
</evidence>
<evidence type="ECO:0000256" key="1">
    <source>
        <dbReference type="ARBA" id="ARBA00001917"/>
    </source>
</evidence>
<dbReference type="InterPro" id="IPR035587">
    <property type="entry name" value="DUS-like_FMN-bd"/>
</dbReference>
<dbReference type="EMBL" id="CYYA01000003">
    <property type="protein sequence ID" value="CUM79579.1"/>
    <property type="molecule type" value="Genomic_DNA"/>
</dbReference>
<dbReference type="Proteomes" id="UP000095492">
    <property type="component" value="Unassembled WGS sequence"/>
</dbReference>
<dbReference type="RefSeq" id="WP_055289251.1">
    <property type="nucleotide sequence ID" value="NZ_CP173382.1"/>
</dbReference>
<dbReference type="OrthoDB" id="9764501at2"/>
<reference evidence="11 12" key="1">
    <citation type="submission" date="2015-09" db="EMBL/GenBank/DDBJ databases">
        <authorList>
            <consortium name="Pathogen Informatics"/>
        </authorList>
    </citation>
    <scope>NUCLEOTIDE SEQUENCE [LARGE SCALE GENOMIC DNA]</scope>
    <source>
        <strain evidence="11 12">2789STDY5608891</strain>
    </source>
</reference>
<evidence type="ECO:0000256" key="7">
    <source>
        <dbReference type="PIRNR" id="PIRNR006621"/>
    </source>
</evidence>
<accession>A0A173RPP9</accession>
<evidence type="ECO:0000256" key="8">
    <source>
        <dbReference type="PIRSR" id="PIRSR006621-1"/>
    </source>
</evidence>
<comment type="function">
    <text evidence="7">Catalyzes the synthesis of 5,6-dihydrouridine (D), a modified base found in the D-loop of most tRNAs, via the reduction of the C5-C6 double bond in target uridines.</text>
</comment>
<dbReference type="GO" id="GO:0017150">
    <property type="term" value="F:tRNA dihydrouridine synthase activity"/>
    <property type="evidence" value="ECO:0007669"/>
    <property type="project" value="InterPro"/>
</dbReference>
<dbReference type="InterPro" id="IPR013785">
    <property type="entry name" value="Aldolase_TIM"/>
</dbReference>
<comment type="similarity">
    <text evidence="7">Belongs to the dus family.</text>
</comment>
<keyword evidence="5" id="KW-0521">NADP</keyword>
<evidence type="ECO:0000256" key="9">
    <source>
        <dbReference type="PIRSR" id="PIRSR006621-2"/>
    </source>
</evidence>
<evidence type="ECO:0000256" key="5">
    <source>
        <dbReference type="ARBA" id="ARBA00022857"/>
    </source>
</evidence>
<dbReference type="PROSITE" id="PS01136">
    <property type="entry name" value="UPF0034"/>
    <property type="match status" value="1"/>
</dbReference>
<evidence type="ECO:0000256" key="6">
    <source>
        <dbReference type="ARBA" id="ARBA00023002"/>
    </source>
</evidence>
<dbReference type="InterPro" id="IPR001269">
    <property type="entry name" value="DUS_fam"/>
</dbReference>
<feature type="binding site" evidence="9">
    <location>
        <position position="64"/>
    </location>
    <ligand>
        <name>FMN</name>
        <dbReference type="ChEBI" id="CHEBI:58210"/>
    </ligand>
</feature>
<dbReference type="GO" id="GO:0050660">
    <property type="term" value="F:flavin adenine dinucleotide binding"/>
    <property type="evidence" value="ECO:0007669"/>
    <property type="project" value="InterPro"/>
</dbReference>
<evidence type="ECO:0000256" key="4">
    <source>
        <dbReference type="ARBA" id="ARBA00022694"/>
    </source>
</evidence>
<evidence type="ECO:0000313" key="11">
    <source>
        <dbReference type="EMBL" id="CUM79579.1"/>
    </source>
</evidence>
<dbReference type="Pfam" id="PF01207">
    <property type="entry name" value="Dus"/>
    <property type="match status" value="1"/>
</dbReference>
<name>A0A173RPP9_EUBRA</name>
<dbReference type="InterPro" id="IPR018517">
    <property type="entry name" value="tRNA_hU_synthase_CS"/>
</dbReference>
<dbReference type="SUPFAM" id="SSF51395">
    <property type="entry name" value="FMN-linked oxidoreductases"/>
    <property type="match status" value="1"/>
</dbReference>
<comment type="cofactor">
    <cofactor evidence="1 7 9">
        <name>FMN</name>
        <dbReference type="ChEBI" id="CHEBI:58210"/>
    </cofactor>
</comment>
<evidence type="ECO:0000256" key="2">
    <source>
        <dbReference type="ARBA" id="ARBA00022630"/>
    </source>
</evidence>
<dbReference type="Gene3D" id="3.20.20.70">
    <property type="entry name" value="Aldolase class I"/>
    <property type="match status" value="1"/>
</dbReference>
<dbReference type="PIRSF" id="PIRSF006621">
    <property type="entry name" value="Dus"/>
    <property type="match status" value="1"/>
</dbReference>
<evidence type="ECO:0000256" key="3">
    <source>
        <dbReference type="ARBA" id="ARBA00022643"/>
    </source>
</evidence>
<dbReference type="GeneID" id="97392000"/>
<evidence type="ECO:0000313" key="12">
    <source>
        <dbReference type="Proteomes" id="UP000095492"/>
    </source>
</evidence>
<feature type="binding site" evidence="9">
    <location>
        <position position="162"/>
    </location>
    <ligand>
        <name>FMN</name>
        <dbReference type="ChEBI" id="CHEBI:58210"/>
    </ligand>
</feature>
<dbReference type="GO" id="GO:0003723">
    <property type="term" value="F:RNA binding"/>
    <property type="evidence" value="ECO:0007669"/>
    <property type="project" value="TreeGrafter"/>
</dbReference>
<dbReference type="EC" id="1.3.1.-" evidence="7"/>